<dbReference type="Pfam" id="PF00905">
    <property type="entry name" value="Transpeptidase"/>
    <property type="match status" value="1"/>
</dbReference>
<dbReference type="PROSITE" id="PS51178">
    <property type="entry name" value="PASTA"/>
    <property type="match status" value="1"/>
</dbReference>
<feature type="non-terminal residue" evidence="4">
    <location>
        <position position="1"/>
    </location>
</feature>
<gene>
    <name evidence="4" type="ORF">METZ01_LOCUS167614</name>
</gene>
<dbReference type="CDD" id="cd06575">
    <property type="entry name" value="PASTA_Pbp2x-like_2"/>
    <property type="match status" value="1"/>
</dbReference>
<dbReference type="PANTHER" id="PTHR30627">
    <property type="entry name" value="PEPTIDOGLYCAN D,D-TRANSPEPTIDASE"/>
    <property type="match status" value="1"/>
</dbReference>
<comment type="subcellular location">
    <subcellularLocation>
        <location evidence="1">Membrane</location>
    </subcellularLocation>
</comment>
<dbReference type="GO" id="GO:0008658">
    <property type="term" value="F:penicillin binding"/>
    <property type="evidence" value="ECO:0007669"/>
    <property type="project" value="InterPro"/>
</dbReference>
<evidence type="ECO:0000256" key="2">
    <source>
        <dbReference type="ARBA" id="ARBA00023136"/>
    </source>
</evidence>
<protein>
    <recommendedName>
        <fullName evidence="3">PASTA domain-containing protein</fullName>
    </recommendedName>
</protein>
<feature type="domain" description="PASTA" evidence="3">
    <location>
        <begin position="309"/>
        <end position="367"/>
    </location>
</feature>
<organism evidence="4">
    <name type="scientific">marine metagenome</name>
    <dbReference type="NCBI Taxonomy" id="408172"/>
    <lineage>
        <taxon>unclassified sequences</taxon>
        <taxon>metagenomes</taxon>
        <taxon>ecological metagenomes</taxon>
    </lineage>
</organism>
<dbReference type="EMBL" id="UINC01030408">
    <property type="protein sequence ID" value="SVB14760.1"/>
    <property type="molecule type" value="Genomic_DNA"/>
</dbReference>
<keyword evidence="2" id="KW-0472">Membrane</keyword>
<dbReference type="Gene3D" id="3.40.710.10">
    <property type="entry name" value="DD-peptidase/beta-lactamase superfamily"/>
    <property type="match status" value="1"/>
</dbReference>
<dbReference type="SUPFAM" id="SSF56601">
    <property type="entry name" value="beta-lactamase/transpeptidase-like"/>
    <property type="match status" value="1"/>
</dbReference>
<name>A0A382BLQ6_9ZZZZ</name>
<dbReference type="Gene3D" id="3.30.450.330">
    <property type="match status" value="1"/>
</dbReference>
<proteinExistence type="predicted"/>
<dbReference type="GO" id="GO:0005886">
    <property type="term" value="C:plasma membrane"/>
    <property type="evidence" value="ECO:0007669"/>
    <property type="project" value="TreeGrafter"/>
</dbReference>
<dbReference type="InterPro" id="IPR005543">
    <property type="entry name" value="PASTA_dom"/>
</dbReference>
<dbReference type="SUPFAM" id="SSF54184">
    <property type="entry name" value="Penicillin-binding protein 2x (pbp-2x), c-terminal domain"/>
    <property type="match status" value="1"/>
</dbReference>
<evidence type="ECO:0000313" key="4">
    <source>
        <dbReference type="EMBL" id="SVB14760.1"/>
    </source>
</evidence>
<dbReference type="InterPro" id="IPR050515">
    <property type="entry name" value="Beta-lactam/transpept"/>
</dbReference>
<dbReference type="AlphaFoldDB" id="A0A382BLQ6"/>
<dbReference type="InterPro" id="IPR012338">
    <property type="entry name" value="Beta-lactam/transpept-like"/>
</dbReference>
<dbReference type="GO" id="GO:0071555">
    <property type="term" value="P:cell wall organization"/>
    <property type="evidence" value="ECO:0007669"/>
    <property type="project" value="TreeGrafter"/>
</dbReference>
<dbReference type="InterPro" id="IPR001460">
    <property type="entry name" value="PCN-bd_Tpept"/>
</dbReference>
<sequence length="367" mass="40059">ELGSTYKIVAATAAVATKTVSLFDEFYCEDGQFTVAGKTISDHEKFGLLTFSQIIAHSSNVGTIKIAQKLGQNLLYQYSRDFGFGTPTGIRFPGEAQGTLRKTKNWSEISLAEVSIGYEVGVTALQMVSAYAAIANGGFLLKPRLVKQILSQNGKMVYTEKPEVIRKVAEPEIMDIVKDMLVQVVDSGTGTKANIKGWSVAGKTGTAHKFIDGAYSNKYISNFAGFFPAENPQVVGVIILDEPRYGLHWGGYGAAPAFRRVAQRIINMDDSIQYSKPKNNKLMITDHPFKKSNVEMAALNTVRTYSPYQDGYTIVPDVRGMSIRKAKQILMSANMLANFTGSGHVVWQSPKPGTKKLPGSLCTMGLN</sequence>
<reference evidence="4" key="1">
    <citation type="submission" date="2018-05" db="EMBL/GenBank/DDBJ databases">
        <authorList>
            <person name="Lanie J.A."/>
            <person name="Ng W.-L."/>
            <person name="Kazmierczak K.M."/>
            <person name="Andrzejewski T.M."/>
            <person name="Davidsen T.M."/>
            <person name="Wayne K.J."/>
            <person name="Tettelin H."/>
            <person name="Glass J.I."/>
            <person name="Rusch D."/>
            <person name="Podicherti R."/>
            <person name="Tsui H.-C.T."/>
            <person name="Winkler M.E."/>
        </authorList>
    </citation>
    <scope>NUCLEOTIDE SEQUENCE</scope>
</reference>
<dbReference type="PANTHER" id="PTHR30627:SF1">
    <property type="entry name" value="PEPTIDOGLYCAN D,D-TRANSPEPTIDASE FTSI"/>
    <property type="match status" value="1"/>
</dbReference>
<accession>A0A382BLQ6</accession>
<dbReference type="Pfam" id="PF03793">
    <property type="entry name" value="PASTA"/>
    <property type="match status" value="1"/>
</dbReference>
<evidence type="ECO:0000256" key="1">
    <source>
        <dbReference type="ARBA" id="ARBA00004370"/>
    </source>
</evidence>
<evidence type="ECO:0000259" key="3">
    <source>
        <dbReference type="PROSITE" id="PS51178"/>
    </source>
</evidence>